<protein>
    <submittedName>
        <fullName evidence="2">Uncharacterized protein</fullName>
    </submittedName>
</protein>
<proteinExistence type="predicted"/>
<name>A0A7S4ETM0_CHRCT</name>
<sequence>MAGQQTLRKPVVKEKDRRSMTAEQMRDYLTEIRTQRPGSSAVKALASVVEMDTQTPKYPAAASVKLAMSNSPSAWHGLPQKNATTFSPNLVKRSTALVRATLPPVTSSTGSVVTHPLSPTHRKVFTQNTWSPDHSRGDKLGGPRKGGGMVASRSLPVLRRVATEH</sequence>
<accession>A0A7S4ETM0</accession>
<evidence type="ECO:0000313" key="2">
    <source>
        <dbReference type="EMBL" id="CAE0751996.1"/>
    </source>
</evidence>
<evidence type="ECO:0000256" key="1">
    <source>
        <dbReference type="SAM" id="MobiDB-lite"/>
    </source>
</evidence>
<dbReference type="EMBL" id="HBIZ01007941">
    <property type="protein sequence ID" value="CAE0751996.1"/>
    <property type="molecule type" value="Transcribed_RNA"/>
</dbReference>
<feature type="compositionally biased region" description="Basic and acidic residues" evidence="1">
    <location>
        <begin position="11"/>
        <end position="21"/>
    </location>
</feature>
<gene>
    <name evidence="2" type="ORF">PCAR00345_LOCUS4581</name>
</gene>
<feature type="region of interest" description="Disordered" evidence="1">
    <location>
        <begin position="1"/>
        <end position="21"/>
    </location>
</feature>
<dbReference type="AlphaFoldDB" id="A0A7S4ETM0"/>
<organism evidence="2">
    <name type="scientific">Chrysotila carterae</name>
    <name type="common">Marine alga</name>
    <name type="synonym">Syracosphaera carterae</name>
    <dbReference type="NCBI Taxonomy" id="13221"/>
    <lineage>
        <taxon>Eukaryota</taxon>
        <taxon>Haptista</taxon>
        <taxon>Haptophyta</taxon>
        <taxon>Prymnesiophyceae</taxon>
        <taxon>Isochrysidales</taxon>
        <taxon>Isochrysidaceae</taxon>
        <taxon>Chrysotila</taxon>
    </lineage>
</organism>
<feature type="region of interest" description="Disordered" evidence="1">
    <location>
        <begin position="127"/>
        <end position="155"/>
    </location>
</feature>
<reference evidence="2" key="1">
    <citation type="submission" date="2021-01" db="EMBL/GenBank/DDBJ databases">
        <authorList>
            <person name="Corre E."/>
            <person name="Pelletier E."/>
            <person name="Niang G."/>
            <person name="Scheremetjew M."/>
            <person name="Finn R."/>
            <person name="Kale V."/>
            <person name="Holt S."/>
            <person name="Cochrane G."/>
            <person name="Meng A."/>
            <person name="Brown T."/>
            <person name="Cohen L."/>
        </authorList>
    </citation>
    <scope>NUCLEOTIDE SEQUENCE</scope>
    <source>
        <strain evidence="2">CCMP645</strain>
    </source>
</reference>